<dbReference type="InterPro" id="IPR025737">
    <property type="entry name" value="FApF"/>
</dbReference>
<sequence>MNHLKYHYLLCLYLAAGLSAFGQSPPVDLIDLSLGDLLNAKIIRSQSNQMTPASLDASSVASAPGHFESNRFHFSLSYIDVKFETYKDGSDDLSTSDVLWSGAGSGEVRTDDNFPVVPTKIYQQAMQFKGAYDISEEFSFSLSIPFIRQETEHISSVPGFSDFIIVSEGLGDIEAAISWLTWSNHHNSLLFSLGLSIPTGSIDEKGRTPRDATQDTQLPYTMQLGSGTYDIKPSIAYTGKTGAWNYGAGLNLTLRTAENSRDYRLGNVYQGSIWTRYELAEWIQPSFRINGIVWDRISGQDDEITVPGAFPYPAAVTNPDYFGGTKLLAQFGLRLRDPNGWLKNSFLELEAGAPFYQKLNGPQPSENWRFSASLVLNF</sequence>
<evidence type="ECO:0008006" key="4">
    <source>
        <dbReference type="Google" id="ProtNLM"/>
    </source>
</evidence>
<proteinExistence type="predicted"/>
<keyword evidence="3" id="KW-1185">Reference proteome</keyword>
<organism evidence="2 3">
    <name type="scientific">Coraliomargarita algicola</name>
    <dbReference type="NCBI Taxonomy" id="3092156"/>
    <lineage>
        <taxon>Bacteria</taxon>
        <taxon>Pseudomonadati</taxon>
        <taxon>Verrucomicrobiota</taxon>
        <taxon>Opitutia</taxon>
        <taxon>Puniceicoccales</taxon>
        <taxon>Coraliomargaritaceae</taxon>
        <taxon>Coraliomargarita</taxon>
    </lineage>
</organism>
<dbReference type="Proteomes" id="UP001324993">
    <property type="component" value="Chromosome"/>
</dbReference>
<accession>A0ABZ0RPU4</accession>
<feature type="signal peptide" evidence="1">
    <location>
        <begin position="1"/>
        <end position="22"/>
    </location>
</feature>
<name>A0ABZ0RPU4_9BACT</name>
<gene>
    <name evidence="2" type="ORF">SH580_07440</name>
</gene>
<dbReference type="Pfam" id="PF13557">
    <property type="entry name" value="Phenol_MetA_deg"/>
    <property type="match status" value="1"/>
</dbReference>
<evidence type="ECO:0000313" key="3">
    <source>
        <dbReference type="Proteomes" id="UP001324993"/>
    </source>
</evidence>
<dbReference type="EMBL" id="CP138858">
    <property type="protein sequence ID" value="WPJ97542.1"/>
    <property type="molecule type" value="Genomic_DNA"/>
</dbReference>
<dbReference type="RefSeq" id="WP_319834384.1">
    <property type="nucleotide sequence ID" value="NZ_CP138858.1"/>
</dbReference>
<reference evidence="2 3" key="1">
    <citation type="submission" date="2023-11" db="EMBL/GenBank/DDBJ databases">
        <title>Coraliomargarita sp. nov., isolated from marine algae.</title>
        <authorList>
            <person name="Lee J.K."/>
            <person name="Baek J.H."/>
            <person name="Kim J.M."/>
            <person name="Choi D.G."/>
            <person name="Jeon C.O."/>
        </authorList>
    </citation>
    <scope>NUCLEOTIDE SEQUENCE [LARGE SCALE GENOMIC DNA]</scope>
    <source>
        <strain evidence="2 3">J2-16</strain>
    </source>
</reference>
<keyword evidence="1" id="KW-0732">Signal</keyword>
<evidence type="ECO:0000256" key="1">
    <source>
        <dbReference type="SAM" id="SignalP"/>
    </source>
</evidence>
<feature type="chain" id="PRO_5046212837" description="Porin" evidence="1">
    <location>
        <begin position="23"/>
        <end position="378"/>
    </location>
</feature>
<protein>
    <recommendedName>
        <fullName evidence="4">Porin</fullName>
    </recommendedName>
</protein>
<evidence type="ECO:0000313" key="2">
    <source>
        <dbReference type="EMBL" id="WPJ97542.1"/>
    </source>
</evidence>